<protein>
    <submittedName>
        <fullName evidence="2">Uncharacterized protein</fullName>
    </submittedName>
</protein>
<organism evidence="2 3">
    <name type="scientific">Purpureocillium lilacinum</name>
    <name type="common">Paecilomyces lilacinus</name>
    <dbReference type="NCBI Taxonomy" id="33203"/>
    <lineage>
        <taxon>Eukaryota</taxon>
        <taxon>Fungi</taxon>
        <taxon>Dikarya</taxon>
        <taxon>Ascomycota</taxon>
        <taxon>Pezizomycotina</taxon>
        <taxon>Sordariomycetes</taxon>
        <taxon>Hypocreomycetidae</taxon>
        <taxon>Hypocreales</taxon>
        <taxon>Ophiocordycipitaceae</taxon>
        <taxon>Purpureocillium</taxon>
    </lineage>
</organism>
<feature type="region of interest" description="Disordered" evidence="1">
    <location>
        <begin position="1"/>
        <end position="23"/>
    </location>
</feature>
<comment type="caution">
    <text evidence="2">The sequence shown here is derived from an EMBL/GenBank/DDBJ whole genome shotgun (WGS) entry which is preliminary data.</text>
</comment>
<gene>
    <name evidence="2" type="ORF">PCL_13056</name>
</gene>
<sequence>MQPGGPYQPVPVPDGSIRGGGSVRAAGAATPLAPGAVASRTGAGGCGAKLLTWALALGISAAGADQIEGLPFRRRPASTASQHSTTVDGTIKGAQQRASALPVRPRRNSSSSVAALRTPHPPDRRLQILGRAEYIAPGGTSWEHDLGAAVMPGDGPESRSLASLGAGQCRVATWNGWKQRQHRRPQAQVGCSHNPSPAPLTGATAGAAFYIHPFIHPPPTQPSVNTKLGALVVGGLVGCGGLQQAASRVFCWSRAAAGAARIQQSSGSGG</sequence>
<dbReference type="Proteomes" id="UP000245956">
    <property type="component" value="Unassembled WGS sequence"/>
</dbReference>
<dbReference type="AlphaFoldDB" id="A0A2U3E867"/>
<evidence type="ECO:0000313" key="2">
    <source>
        <dbReference type="EMBL" id="PWI70657.1"/>
    </source>
</evidence>
<reference evidence="2 3" key="1">
    <citation type="journal article" date="2016" name="Front. Microbiol.">
        <title>Genome and transcriptome sequences reveal the specific parasitism of the nematophagous Purpureocillium lilacinum 36-1.</title>
        <authorList>
            <person name="Xie J."/>
            <person name="Li S."/>
            <person name="Mo C."/>
            <person name="Xiao X."/>
            <person name="Peng D."/>
            <person name="Wang G."/>
            <person name="Xiao Y."/>
        </authorList>
    </citation>
    <scope>NUCLEOTIDE SEQUENCE [LARGE SCALE GENOMIC DNA]</scope>
    <source>
        <strain evidence="2 3">36-1</strain>
    </source>
</reference>
<name>A0A2U3E867_PURLI</name>
<proteinExistence type="predicted"/>
<accession>A0A2U3E867</accession>
<dbReference type="EMBL" id="LCWV01000009">
    <property type="protein sequence ID" value="PWI70657.1"/>
    <property type="molecule type" value="Genomic_DNA"/>
</dbReference>
<feature type="region of interest" description="Disordered" evidence="1">
    <location>
        <begin position="75"/>
        <end position="121"/>
    </location>
</feature>
<feature type="compositionally biased region" description="Polar residues" evidence="1">
    <location>
        <begin position="78"/>
        <end position="88"/>
    </location>
</feature>
<evidence type="ECO:0000256" key="1">
    <source>
        <dbReference type="SAM" id="MobiDB-lite"/>
    </source>
</evidence>
<feature type="compositionally biased region" description="Pro residues" evidence="1">
    <location>
        <begin position="1"/>
        <end position="12"/>
    </location>
</feature>
<evidence type="ECO:0000313" key="3">
    <source>
        <dbReference type="Proteomes" id="UP000245956"/>
    </source>
</evidence>